<evidence type="ECO:0000313" key="5">
    <source>
        <dbReference type="RefSeq" id="XP_035680554.1"/>
    </source>
</evidence>
<dbReference type="OMA" id="MHISERY"/>
<accession>A0A9J7LE74</accession>
<evidence type="ECO:0000313" key="4">
    <source>
        <dbReference type="RefSeq" id="XP_035680553.1"/>
    </source>
</evidence>
<gene>
    <name evidence="4 5" type="primary">LOC118418656</name>
</gene>
<protein>
    <submittedName>
        <fullName evidence="4 5">Uncharacterized protein LOC118418656 isoform X1</fullName>
    </submittedName>
</protein>
<dbReference type="RefSeq" id="XP_035680553.1">
    <property type="nucleotide sequence ID" value="XM_035824660.1"/>
</dbReference>
<keyword evidence="3" id="KW-1185">Reference proteome</keyword>
<feature type="region of interest" description="Disordered" evidence="1">
    <location>
        <begin position="141"/>
        <end position="183"/>
    </location>
</feature>
<feature type="region of interest" description="Disordered" evidence="1">
    <location>
        <begin position="92"/>
        <end position="123"/>
    </location>
</feature>
<evidence type="ECO:0000259" key="2">
    <source>
        <dbReference type="Pfam" id="PF20231"/>
    </source>
</evidence>
<name>A0A9J7LE74_BRAFL</name>
<feature type="region of interest" description="Disordered" evidence="1">
    <location>
        <begin position="42"/>
        <end position="77"/>
    </location>
</feature>
<dbReference type="PANTHER" id="PTHR47018">
    <property type="entry name" value="CXC DOMAIN-CONTAINING PROTEIN-RELATED"/>
    <property type="match status" value="1"/>
</dbReference>
<evidence type="ECO:0000256" key="1">
    <source>
        <dbReference type="SAM" id="MobiDB-lite"/>
    </source>
</evidence>
<sequence>MLYSGPLNPSGWVEKVKQVGTSTCKSSEEGGNECNIVACESSKSSKDGVEDVNDSDVCESSKDGVEDVSDSDVCESSKDGVEYVSDCDVCESSKDGVEDVSDSDVCESSEDGVEDVSDSDVCESSKDGVEYVSDCDVCESSKDGVEDVSDSDVCESSKDGVEDVSDSDVCESSKDGVEDVSDSDVCESSKDGVEYVSDCDVCESSKDGVEDVSDSDVCESSTDSDYCKTFFVSFEGKLFTLGTPSKCIQVCKLQKMVSNVCGFNISCRNLSLGGSILYDENDIVEVHDKTVIVTLFGCGGGKPINFHPDRPCSSACAHCKKPSVFQFDKYTHPQGWNESLRTWVIDNTGLSSTDCVCHSCERKFRRLAKDSVSEISNSSIDTPDATLPQKPCFMSEFHLCHELSNHERKNFSVDDIMSYILSISDAATGCSSLPNSIHMCTFHYHQFCRFNEQDKCTHCCKVIKSHKRKRFCPKLNIPQSALKLVDSNLLEGSILCNYCYQCLYRSGNLVKGEESLEKRLEMLRNFEVEHSLENIPQIALHQVSCKVGELFLENKSLLLVDAYDCYVESIQTLIKEFDKKEQIDEADAFYFQARWLLVGLLSDLGNFLLIHKSSSKSNKLSFLLYYKDADLIESLHLALYSARLNTYKRDLELKSIQSNIASMFTDVNQDTINSSLLSSLMYMNSLVHQESSKFIDKFVQCPTSLHEIDMLQISKEINPIVWNFIVVLTMQKSEILTSDFETFDMNKHYLTFLKDNSSHSSSKFLRRLFATFLILFIVSDGQCSYPFHMINSELIHSYSQSTDLMQLLNRLGVCCSNDSHKRFISGMLDQLKLEDNHYNLTEGSFTVASIDNINSGSPHAAVTGSPRGWNGTSIQAVQPKPKSLLIPKPNSSVHSSEDISVGIGNVTETDEPVSKKIKLVSKFRQRKRSPKEIDHSTLSLTPPSCVQSIVPSTPISLTFEQFGISEEEMKESHKFNSEVLLYQLERCISDLTDSSHKLPSLKCKLFLERDPVTEKSNIAYLSIMNENADCKETMLKALNFLHTSFNVGVDIEYLVVVGDAKTYDHLLKLKQEYGPALSWLIIFPGDWHTLKNYQNALMKVYWEGGLKQIASGRIKGQTLLSVGLCKHFKRTHKFLLQVWEALYRCEIEAFLEYRRNSTDTTDQCSSSCSFSAQNIVDKVRVFLESVPHFSDPGFDSDNFVRRQELLKMELEGIEDDFKEFCSTAFARDEVFLFWHRFVHDDFMAYISLFIAIRSGNWNLRLYSYKMMAPLFHAFDHVIYSRIIPLHLCDILSCPDHILRYFQEGGFVTSINSVNYSNVALDESHEMLINRDTKEVITGPNKFVIEDLVLFLPYRAKLIKQVKKQILVKTNCRTQTDLSPTIIEQERLNIVYYAKKVVDAGIFSALVHDRCLSQPFTGASISDIQREDLLKFREIDGVLPQIS</sequence>
<dbReference type="RefSeq" id="XP_035680554.1">
    <property type="nucleotide sequence ID" value="XM_035824661.1"/>
</dbReference>
<dbReference type="InterPro" id="IPR046496">
    <property type="entry name" value="DUF6589"/>
</dbReference>
<reference evidence="4 5" key="2">
    <citation type="submission" date="2025-04" db="UniProtKB">
        <authorList>
            <consortium name="RefSeq"/>
        </authorList>
    </citation>
    <scope>IDENTIFICATION</scope>
    <source>
        <strain evidence="4 5">S238N-H82</strain>
        <tissue evidence="4 5">Testes</tissue>
    </source>
</reference>
<dbReference type="PANTHER" id="PTHR47018:SF2">
    <property type="entry name" value="TESMIN_TSO1-LIKE CXC DOMAIN-CONTAINING PROTEIN"/>
    <property type="match status" value="1"/>
</dbReference>
<dbReference type="Proteomes" id="UP000001554">
    <property type="component" value="Chromosome 6"/>
</dbReference>
<organism evidence="3 4">
    <name type="scientific">Branchiostoma floridae</name>
    <name type="common">Florida lancelet</name>
    <name type="synonym">Amphioxus</name>
    <dbReference type="NCBI Taxonomy" id="7739"/>
    <lineage>
        <taxon>Eukaryota</taxon>
        <taxon>Metazoa</taxon>
        <taxon>Chordata</taxon>
        <taxon>Cephalochordata</taxon>
        <taxon>Leptocardii</taxon>
        <taxon>Amphioxiformes</taxon>
        <taxon>Branchiostomatidae</taxon>
        <taxon>Branchiostoma</taxon>
    </lineage>
</organism>
<dbReference type="Pfam" id="PF20231">
    <property type="entry name" value="DUF6589"/>
    <property type="match status" value="1"/>
</dbReference>
<dbReference type="OrthoDB" id="10071095at2759"/>
<dbReference type="KEGG" id="bfo:118418656"/>
<reference evidence="3" key="1">
    <citation type="journal article" date="2020" name="Nat. Ecol. Evol.">
        <title>Deeply conserved synteny resolves early events in vertebrate evolution.</title>
        <authorList>
            <person name="Simakov O."/>
            <person name="Marletaz F."/>
            <person name="Yue J.X."/>
            <person name="O'Connell B."/>
            <person name="Jenkins J."/>
            <person name="Brandt A."/>
            <person name="Calef R."/>
            <person name="Tung C.H."/>
            <person name="Huang T.K."/>
            <person name="Schmutz J."/>
            <person name="Satoh N."/>
            <person name="Yu J.K."/>
            <person name="Putnam N.H."/>
            <person name="Green R.E."/>
            <person name="Rokhsar D.S."/>
        </authorList>
    </citation>
    <scope>NUCLEOTIDE SEQUENCE [LARGE SCALE GENOMIC DNA]</scope>
    <source>
        <strain evidence="3">S238N-H82</strain>
    </source>
</reference>
<proteinExistence type="predicted"/>
<evidence type="ECO:0000313" key="3">
    <source>
        <dbReference type="Proteomes" id="UP000001554"/>
    </source>
</evidence>
<dbReference type="GeneID" id="118418656"/>
<feature type="domain" description="DUF6589" evidence="2">
    <location>
        <begin position="973"/>
        <end position="1336"/>
    </location>
</feature>
<feature type="compositionally biased region" description="Acidic residues" evidence="1">
    <location>
        <begin position="98"/>
        <end position="121"/>
    </location>
</feature>